<keyword evidence="2" id="KW-0349">Heme</keyword>
<keyword evidence="3" id="KW-0479">Metal-binding</keyword>
<dbReference type="Proteomes" id="UP000447873">
    <property type="component" value="Unassembled WGS sequence"/>
</dbReference>
<gene>
    <name evidence="6" type="ORF">EG328_010544</name>
</gene>
<keyword evidence="4" id="KW-0408">Iron</keyword>
<evidence type="ECO:0000256" key="3">
    <source>
        <dbReference type="ARBA" id="ARBA00022723"/>
    </source>
</evidence>
<dbReference type="Pfam" id="PF13816">
    <property type="entry name" value="Dehydratase_hem"/>
    <property type="match status" value="1"/>
</dbReference>
<dbReference type="GO" id="GO:0016829">
    <property type="term" value="F:lyase activity"/>
    <property type="evidence" value="ECO:0007669"/>
    <property type="project" value="UniProtKB-KW"/>
</dbReference>
<reference evidence="6 7" key="1">
    <citation type="submission" date="2018-12" db="EMBL/GenBank/DDBJ databases">
        <title>Venturia inaequalis Genome Resource.</title>
        <authorList>
            <person name="Lichtner F.J."/>
        </authorList>
    </citation>
    <scope>NUCLEOTIDE SEQUENCE [LARGE SCALE GENOMIC DNA]</scope>
    <source>
        <strain evidence="6 7">120213</strain>
    </source>
</reference>
<evidence type="ECO:0000256" key="5">
    <source>
        <dbReference type="ARBA" id="ARBA00023239"/>
    </source>
</evidence>
<protein>
    <submittedName>
        <fullName evidence="6">Uncharacterized protein</fullName>
    </submittedName>
</protein>
<evidence type="ECO:0000313" key="6">
    <source>
        <dbReference type="EMBL" id="KAE9988505.1"/>
    </source>
</evidence>
<proteinExistence type="predicted"/>
<dbReference type="InterPro" id="IPR025702">
    <property type="entry name" value="OXD"/>
</dbReference>
<comment type="cofactor">
    <cofactor evidence="1">
        <name>heme b</name>
        <dbReference type="ChEBI" id="CHEBI:60344"/>
    </cofactor>
</comment>
<evidence type="ECO:0000256" key="4">
    <source>
        <dbReference type="ARBA" id="ARBA00023004"/>
    </source>
</evidence>
<dbReference type="GO" id="GO:0046872">
    <property type="term" value="F:metal ion binding"/>
    <property type="evidence" value="ECO:0007669"/>
    <property type="project" value="UniProtKB-KW"/>
</dbReference>
<accession>A0A8H3VGT3</accession>
<dbReference type="AlphaFoldDB" id="A0A8H3VGT3"/>
<organism evidence="6 7">
    <name type="scientific">Venturia inaequalis</name>
    <name type="common">Apple scab fungus</name>
    <dbReference type="NCBI Taxonomy" id="5025"/>
    <lineage>
        <taxon>Eukaryota</taxon>
        <taxon>Fungi</taxon>
        <taxon>Dikarya</taxon>
        <taxon>Ascomycota</taxon>
        <taxon>Pezizomycotina</taxon>
        <taxon>Dothideomycetes</taxon>
        <taxon>Pleosporomycetidae</taxon>
        <taxon>Venturiales</taxon>
        <taxon>Venturiaceae</taxon>
        <taxon>Venturia</taxon>
    </lineage>
</organism>
<keyword evidence="5" id="KW-0456">Lyase</keyword>
<comment type="caution">
    <text evidence="6">The sequence shown here is derived from an EMBL/GenBank/DDBJ whole genome shotgun (WGS) entry which is preliminary data.</text>
</comment>
<name>A0A8H3VGT3_VENIN</name>
<evidence type="ECO:0000256" key="2">
    <source>
        <dbReference type="ARBA" id="ARBA00022617"/>
    </source>
</evidence>
<evidence type="ECO:0000313" key="7">
    <source>
        <dbReference type="Proteomes" id="UP000447873"/>
    </source>
</evidence>
<evidence type="ECO:0000256" key="1">
    <source>
        <dbReference type="ARBA" id="ARBA00001970"/>
    </source>
</evidence>
<dbReference type="EMBL" id="WNWS01000007">
    <property type="protein sequence ID" value="KAE9988505.1"/>
    <property type="molecule type" value="Genomic_DNA"/>
</dbReference>
<sequence length="366" mass="41396">MVFLADLEGEERVFTIGLFGIQHEVLTEEKKKTITTLYSLLQQSANHLDHLQDESHGLSRNEPHSTTFIAYWLRSEDYKSWKDTESVKKFWNELPDNAGVWREVMTVPKSRFMHASSQPVKSAMGHLLELKQSSDEGYWGVYRHRLAANPDQYTDADDKFISPYVTTAKAKPGPEKKVITIPSTQSTAIRSGRVRLSKVPENLLFAREGQRQPNISEDERDTWLESITPHAQSWMQHLNTEREKTGVLSFTTHLAPGKPPTRTSAHAHNFNPTIDLETNTDAIAEANQLVYFLDLAHFEQAGRAHRSHVQLRKNTMEIYGPGGTMSEIGKAVLFVEICVLKAGDLDAEYIGCREGTGLMFLEDIDA</sequence>